<feature type="compositionally biased region" description="Acidic residues" evidence="2">
    <location>
        <begin position="909"/>
        <end position="930"/>
    </location>
</feature>
<dbReference type="RefSeq" id="XP_034237897.1">
    <property type="nucleotide sequence ID" value="XM_034382006.1"/>
</dbReference>
<dbReference type="AlphaFoldDB" id="A0A6P8YUV8"/>
<feature type="domain" description="Transposable element P transposase-like RNase H C-terminal" evidence="5">
    <location>
        <begin position="1017"/>
        <end position="1040"/>
    </location>
</feature>
<reference evidence="7" key="1">
    <citation type="submission" date="2025-08" db="UniProtKB">
        <authorList>
            <consortium name="RefSeq"/>
        </authorList>
    </citation>
    <scope>IDENTIFICATION</scope>
    <source>
        <tissue evidence="7">Total insect</tissue>
    </source>
</reference>
<gene>
    <name evidence="7" type="primary">LOC117643252</name>
</gene>
<dbReference type="Pfam" id="PF21789">
    <property type="entry name" value="TNP-like_RNaseH_C"/>
    <property type="match status" value="1"/>
</dbReference>
<accession>A0A6P8YUV8</accession>
<evidence type="ECO:0000313" key="7">
    <source>
        <dbReference type="RefSeq" id="XP_034237897.1"/>
    </source>
</evidence>
<name>A0A6P8YUV8_THRPL</name>
<dbReference type="OrthoDB" id="7312725at2759"/>
<keyword evidence="6" id="KW-1185">Reference proteome</keyword>
<feature type="compositionally biased region" description="Basic residues" evidence="2">
    <location>
        <begin position="91"/>
        <end position="102"/>
    </location>
</feature>
<evidence type="ECO:0000313" key="6">
    <source>
        <dbReference type="Proteomes" id="UP000515158"/>
    </source>
</evidence>
<protein>
    <submittedName>
        <fullName evidence="7">Uncharacterized protein LOC117643252</fullName>
    </submittedName>
</protein>
<feature type="coiled-coil region" evidence="1">
    <location>
        <begin position="503"/>
        <end position="530"/>
    </location>
</feature>
<evidence type="ECO:0000256" key="1">
    <source>
        <dbReference type="SAM" id="Coils"/>
    </source>
</evidence>
<feature type="region of interest" description="Disordered" evidence="2">
    <location>
        <begin position="459"/>
        <end position="483"/>
    </location>
</feature>
<dbReference type="InterPro" id="IPR048367">
    <property type="entry name" value="TNP-like_RNaseH_C"/>
</dbReference>
<feature type="region of interest" description="Disordered" evidence="2">
    <location>
        <begin position="906"/>
        <end position="930"/>
    </location>
</feature>
<dbReference type="InParanoid" id="A0A6P8YUV8"/>
<dbReference type="Proteomes" id="UP000515158">
    <property type="component" value="Unplaced"/>
</dbReference>
<feature type="compositionally biased region" description="Basic residues" evidence="2">
    <location>
        <begin position="15"/>
        <end position="31"/>
    </location>
</feature>
<sequence length="1090" mass="124086">MEEKGTDSQDDFVPKRRKSRKGNLSFRKKYSWRSSSSASEPMDSDMEKPHCEKSFHEEHICSDDDEFSGLSTTPGVSTTTEASESEEVPVVKKRRRRKRKRFLSHRKIQSTKNVGSVTIVGKSGDTSETSDSTDLSDLEVCELDEILCSTNVEIQTFSNSAEHPSTVCSSTVDRAQNKDDDQTLSNTADVKTTNVERDHNKDVQQIATCSNTAEHPSTVCSSTVDQAQNKDDDQTLSNTADVKTTNVERDHNKDVQQIETCSNTAEHPSTVDQHIPAFSSSFTFESVKSASGKLLPDPKVPQAIILALQENLKLLLPNVWTVDVQDGTLLRIMRLATKKNASVDCTVYYDGMDKSVGIFVHNVPVSPENRVFKCNTVPDSDNVGSLADFLSELIMRVDLMKVCCGISEHEDLWDTSRGFIDYSSPSPRYRSGSCHLLVKRSADKCQDCQAELKSLEREVKRNLKKTSNTDSSQTTKSNIDSTPDKYLSNESLIEKKNFYRNKYRLEKQKTKRLEKKLDKVKIQLDAALSDELSSILNVHQNKMTPLQKLFWEQQRRALSLNDARGMRWHPMLIRIALHLHSLSDGAYKFLGDSKLLMLPSKRRLYDYSHFIEPQEGCQEEFLQSIKDKIEKCGPEEHFLYVNLMFDEMHIRSGLVVRRSTGELIGYTKLDDCEEELKKMQDDIESKKYKPQLAKKVLVYLANGITSTVKDVVAIYSTDILSASHLYERTWEVIYNLEDAGIRVLSLTCDGASVNRKFLLMHESLDKKSKYTFCTKNLAAGSRPLFFILDPPHLLKTIRNALGNSFSHKKSRKLWKNNEYLSWKVIEMLYKLTEGDKFRTHKLTKAHIKLTSFSCMTVLYATQVLSNSVAQSIEDLANHKEMENFQTSELVKFIRLMNRFFDCVNTKEDQENESEEKEPEVEGQEKESEETVEMLQDKAPYTRLNDSRFQFLQDEFLGYFNDWKDDIDNRPGNFSDADKSRMTISHQGLGAVEITVHGIVGAIRYMISAGAPSVSARAFNQDPIEQYFGKVRRAMGDNNNPFLKNFHDTRINLHAQGLVASASQKGNTEAQKRKEIEIDATPLPTRKKQRK</sequence>
<evidence type="ECO:0000259" key="5">
    <source>
        <dbReference type="Pfam" id="PF21789"/>
    </source>
</evidence>
<proteinExistence type="predicted"/>
<dbReference type="InterPro" id="IPR048365">
    <property type="entry name" value="TNP-like_RNaseH_N"/>
</dbReference>
<feature type="domain" description="Transposable element P transposase-like RNase H" evidence="3">
    <location>
        <begin position="614"/>
        <end position="757"/>
    </location>
</feature>
<dbReference type="InterPro" id="IPR048366">
    <property type="entry name" value="TNP-like_GBD"/>
</dbReference>
<feature type="region of interest" description="Disordered" evidence="2">
    <location>
        <begin position="1058"/>
        <end position="1090"/>
    </location>
</feature>
<keyword evidence="1" id="KW-0175">Coiled coil</keyword>
<organism evidence="7">
    <name type="scientific">Thrips palmi</name>
    <name type="common">Melon thrips</name>
    <dbReference type="NCBI Taxonomy" id="161013"/>
    <lineage>
        <taxon>Eukaryota</taxon>
        <taxon>Metazoa</taxon>
        <taxon>Ecdysozoa</taxon>
        <taxon>Arthropoda</taxon>
        <taxon>Hexapoda</taxon>
        <taxon>Insecta</taxon>
        <taxon>Pterygota</taxon>
        <taxon>Neoptera</taxon>
        <taxon>Paraneoptera</taxon>
        <taxon>Thysanoptera</taxon>
        <taxon>Terebrantia</taxon>
        <taxon>Thripoidea</taxon>
        <taxon>Thripidae</taxon>
        <taxon>Thrips</taxon>
    </lineage>
</organism>
<dbReference type="GeneID" id="117643252"/>
<dbReference type="KEGG" id="tpal:117643252"/>
<feature type="compositionally biased region" description="Polar residues" evidence="2">
    <location>
        <begin position="465"/>
        <end position="481"/>
    </location>
</feature>
<feature type="domain" description="Transposable element P transposase-like GTP-binding insertion" evidence="4">
    <location>
        <begin position="792"/>
        <end position="910"/>
    </location>
</feature>
<dbReference type="Pfam" id="PF21787">
    <property type="entry name" value="TNP-like_RNaseH_N"/>
    <property type="match status" value="1"/>
</dbReference>
<feature type="compositionally biased region" description="Low complexity" evidence="2">
    <location>
        <begin position="32"/>
        <end position="41"/>
    </location>
</feature>
<evidence type="ECO:0000259" key="4">
    <source>
        <dbReference type="Pfam" id="PF21788"/>
    </source>
</evidence>
<feature type="region of interest" description="Disordered" evidence="2">
    <location>
        <begin position="1"/>
        <end position="102"/>
    </location>
</feature>
<dbReference type="Pfam" id="PF21788">
    <property type="entry name" value="TNP-like_GBD"/>
    <property type="match status" value="1"/>
</dbReference>
<feature type="compositionally biased region" description="Basic and acidic residues" evidence="2">
    <location>
        <begin position="45"/>
        <end position="62"/>
    </location>
</feature>
<evidence type="ECO:0000256" key="2">
    <source>
        <dbReference type="SAM" id="MobiDB-lite"/>
    </source>
</evidence>
<evidence type="ECO:0000259" key="3">
    <source>
        <dbReference type="Pfam" id="PF21787"/>
    </source>
</evidence>